<accession>A0AAN5KSH3</accession>
<dbReference type="EMBL" id="DACSEI010000026">
    <property type="protein sequence ID" value="HAT1597050.1"/>
    <property type="molecule type" value="Genomic_DNA"/>
</dbReference>
<comment type="caution">
    <text evidence="1">The sequence shown here is derived from an EMBL/GenBank/DDBJ whole genome shotgun (WGS) entry which is preliminary data.</text>
</comment>
<proteinExistence type="predicted"/>
<gene>
    <name evidence="1" type="ORF">I8Y58_002287</name>
</gene>
<dbReference type="AlphaFoldDB" id="A0AAN5KSH3"/>
<evidence type="ECO:0000313" key="2">
    <source>
        <dbReference type="Proteomes" id="UP000861567"/>
    </source>
</evidence>
<dbReference type="Proteomes" id="UP000861567">
    <property type="component" value="Unassembled WGS sequence"/>
</dbReference>
<evidence type="ECO:0008006" key="3">
    <source>
        <dbReference type="Google" id="ProtNLM"/>
    </source>
</evidence>
<dbReference type="InterPro" id="IPR016135">
    <property type="entry name" value="UBQ-conjugating_enzyme/RWD"/>
</dbReference>
<sequence>MAWWKDNPLLFNDFKRELESFPFLAISMENEKIILSGNWPVYGEKKLITVYKIKIIIPDDFPNSTPKVYEADHAIEKIADRHFNPNDGTACLFIVTEQEDHWPLGSNISLFLNKPVKEFFFSQAYYDLTNEWPFGSWSHGDKGLIEYCLDYLELKSKHQLIKHFQYLELKKPRKIKCPCGNGQPFKFCHFNKFKSLISKCTFPYWKRFQKNLMNGKIH</sequence>
<reference evidence="1" key="1">
    <citation type="journal article" date="2018" name="Genome Biol.">
        <title>SKESA: strategic k-mer extension for scrupulous assemblies.</title>
        <authorList>
            <person name="Souvorov A."/>
            <person name="Agarwala R."/>
            <person name="Lipman D.J."/>
        </authorList>
    </citation>
    <scope>NUCLEOTIDE SEQUENCE</scope>
    <source>
        <strain evidence="1">D3612</strain>
    </source>
</reference>
<protein>
    <recommendedName>
        <fullName evidence="3">SEC-C domain-containing protein</fullName>
    </recommendedName>
</protein>
<dbReference type="SUPFAM" id="SSF54495">
    <property type="entry name" value="UBC-like"/>
    <property type="match status" value="1"/>
</dbReference>
<evidence type="ECO:0000313" key="1">
    <source>
        <dbReference type="EMBL" id="HAT1597050.1"/>
    </source>
</evidence>
<reference evidence="1" key="2">
    <citation type="submission" date="2020-11" db="EMBL/GenBank/DDBJ databases">
        <authorList>
            <consortium name="NCBI Pathogen Detection Project"/>
        </authorList>
    </citation>
    <scope>NUCLEOTIDE SEQUENCE</scope>
    <source>
        <strain evidence="1">D3612</strain>
    </source>
</reference>
<name>A0AAN5KSH3_LEGPN</name>
<organism evidence="1 2">
    <name type="scientific">Legionella pneumophila</name>
    <dbReference type="NCBI Taxonomy" id="446"/>
    <lineage>
        <taxon>Bacteria</taxon>
        <taxon>Pseudomonadati</taxon>
        <taxon>Pseudomonadota</taxon>
        <taxon>Gammaproteobacteria</taxon>
        <taxon>Legionellales</taxon>
        <taxon>Legionellaceae</taxon>
        <taxon>Legionella</taxon>
    </lineage>
</organism>